<dbReference type="CDD" id="cd02440">
    <property type="entry name" value="AdoMet_MTases"/>
    <property type="match status" value="1"/>
</dbReference>
<keyword evidence="4" id="KW-1185">Reference proteome</keyword>
<dbReference type="Proteomes" id="UP000199153">
    <property type="component" value="Unassembled WGS sequence"/>
</dbReference>
<dbReference type="RefSeq" id="WP_093407187.1">
    <property type="nucleotide sequence ID" value="NZ_FOVL01000005.1"/>
</dbReference>
<dbReference type="OrthoDB" id="1000417at2"/>
<name>A0A1I4ZAL2_9FLAO</name>
<proteinExistence type="predicted"/>
<evidence type="ECO:0000259" key="1">
    <source>
        <dbReference type="Pfam" id="PF18096"/>
    </source>
</evidence>
<dbReference type="SUPFAM" id="SSF53335">
    <property type="entry name" value="S-adenosyl-L-methionine-dependent methyltransferases"/>
    <property type="match status" value="1"/>
</dbReference>
<dbReference type="Gene3D" id="3.40.50.150">
    <property type="entry name" value="Vaccinia Virus protein VP39"/>
    <property type="match status" value="1"/>
</dbReference>
<dbReference type="AlphaFoldDB" id="A0A1I4ZAL2"/>
<protein>
    <submittedName>
        <fullName evidence="3">Protein-L-isoaspartate(D-aspartate) O-methyltransferase (PCMT)</fullName>
    </submittedName>
</protein>
<dbReference type="Pfam" id="PF18096">
    <property type="entry name" value="Thump_like"/>
    <property type="match status" value="1"/>
</dbReference>
<accession>A0A1I4ZAL2</accession>
<feature type="domain" description="THUMP-like" evidence="1">
    <location>
        <begin position="320"/>
        <end position="390"/>
    </location>
</feature>
<dbReference type="GO" id="GO:0032259">
    <property type="term" value="P:methylation"/>
    <property type="evidence" value="ECO:0007669"/>
    <property type="project" value="UniProtKB-KW"/>
</dbReference>
<evidence type="ECO:0000313" key="3">
    <source>
        <dbReference type="EMBL" id="SFN47009.1"/>
    </source>
</evidence>
<dbReference type="EMBL" id="FOVL01000005">
    <property type="protein sequence ID" value="SFN47009.1"/>
    <property type="molecule type" value="Genomic_DNA"/>
</dbReference>
<dbReference type="Gene3D" id="1.10.10.1110">
    <property type="entry name" value="Methyltransferase PG1098, N-terminal domain"/>
    <property type="match status" value="1"/>
</dbReference>
<dbReference type="InterPro" id="IPR029063">
    <property type="entry name" value="SAM-dependent_MTases_sf"/>
</dbReference>
<dbReference type="Pfam" id="PF01135">
    <property type="entry name" value="PCMT"/>
    <property type="match status" value="1"/>
</dbReference>
<feature type="domain" description="PG-1098 ferredoxin-like" evidence="2">
    <location>
        <begin position="277"/>
        <end position="319"/>
    </location>
</feature>
<dbReference type="InterPro" id="IPR041497">
    <property type="entry name" value="Thump-like"/>
</dbReference>
<keyword evidence="3" id="KW-0489">Methyltransferase</keyword>
<organism evidence="3 4">
    <name type="scientific">Salegentibacter flavus</name>
    <dbReference type="NCBI Taxonomy" id="287099"/>
    <lineage>
        <taxon>Bacteria</taxon>
        <taxon>Pseudomonadati</taxon>
        <taxon>Bacteroidota</taxon>
        <taxon>Flavobacteriia</taxon>
        <taxon>Flavobacteriales</taxon>
        <taxon>Flavobacteriaceae</taxon>
        <taxon>Salegentibacter</taxon>
    </lineage>
</organism>
<reference evidence="3 4" key="1">
    <citation type="submission" date="2016-10" db="EMBL/GenBank/DDBJ databases">
        <authorList>
            <person name="de Groot N.N."/>
        </authorList>
    </citation>
    <scope>NUCLEOTIDE SEQUENCE [LARGE SCALE GENOMIC DNA]</scope>
    <source>
        <strain evidence="3 4">DSM 17794</strain>
    </source>
</reference>
<dbReference type="InterPro" id="IPR054168">
    <property type="entry name" value="PG_1098_Fer"/>
</dbReference>
<dbReference type="GO" id="GO:0008168">
    <property type="term" value="F:methyltransferase activity"/>
    <property type="evidence" value="ECO:0007669"/>
    <property type="project" value="UniProtKB-KW"/>
</dbReference>
<evidence type="ECO:0000313" key="4">
    <source>
        <dbReference type="Proteomes" id="UP000199153"/>
    </source>
</evidence>
<sequence length="395" mass="44975">MNKALLKPEIQNFIRKNLKRDLTGLVLKGSPFPEVSSAEIAMQISGLKTAEKKIPTLFETQNIFYPPKLNLEQTSSEITAKYKASLIQGERLIDLTGGFGIDDHFFAESFKEVVYCELNEELAEIARHNFKQLKKDNIQVIPGDGIKTLEITDKDFDVIYADPARRDDHGGKVFKLTDCLPNIPANLDLLFNKSSRILIKTSPLLDITAGIAELKYGSEVHIVAVNNEVKELLWFMEKGFSGSLQIKTINFNKNQLEEFSGTIENKPELNFSLPKKYLYEPNAAIMKSGLFERLAEKTGTFKLNKNSHLFTSEKLKKFPGRRFEIIGIKDFKASRLKKEFKEKKANITTRNFPESVAGLRKLLRIKDGGERYLFFTTNQENKKIVLDCRKVKALN</sequence>
<gene>
    <name evidence="3" type="ORF">SAMN05660413_01228</name>
</gene>
<dbReference type="Pfam" id="PF22013">
    <property type="entry name" value="PG_1098_Fer"/>
    <property type="match status" value="1"/>
</dbReference>
<keyword evidence="3" id="KW-0808">Transferase</keyword>
<evidence type="ECO:0000259" key="2">
    <source>
        <dbReference type="Pfam" id="PF22013"/>
    </source>
</evidence>
<dbReference type="STRING" id="287099.SAMN05660413_01228"/>